<keyword evidence="3" id="KW-1185">Reference proteome</keyword>
<comment type="caution">
    <text evidence="2">The sequence shown here is derived from an EMBL/GenBank/DDBJ whole genome shotgun (WGS) entry which is preliminary data.</text>
</comment>
<evidence type="ECO:0000259" key="1">
    <source>
        <dbReference type="PROSITE" id="PS50206"/>
    </source>
</evidence>
<dbReference type="EMBL" id="JAANAS010000024">
    <property type="protein sequence ID" value="NGZ89055.1"/>
    <property type="molecule type" value="Genomic_DNA"/>
</dbReference>
<dbReference type="PANTHER" id="PTHR43031:SF18">
    <property type="entry name" value="RHODANESE-RELATED SULFURTRANSFERASES"/>
    <property type="match status" value="1"/>
</dbReference>
<dbReference type="AlphaFoldDB" id="A0A967AGM0"/>
<feature type="domain" description="Rhodanese" evidence="1">
    <location>
        <begin position="17"/>
        <end position="98"/>
    </location>
</feature>
<protein>
    <submittedName>
        <fullName evidence="2">Rhodanese-like domain-containing protein</fullName>
    </submittedName>
</protein>
<dbReference type="Gene3D" id="3.40.250.10">
    <property type="entry name" value="Rhodanese-like domain"/>
    <property type="match status" value="1"/>
</dbReference>
<name>A0A967AGM0_9FLAO</name>
<organism evidence="2 3">
    <name type="scientific">Psychroflexus maritimus</name>
    <dbReference type="NCBI Taxonomy" id="2714865"/>
    <lineage>
        <taxon>Bacteria</taxon>
        <taxon>Pseudomonadati</taxon>
        <taxon>Bacteroidota</taxon>
        <taxon>Flavobacteriia</taxon>
        <taxon>Flavobacteriales</taxon>
        <taxon>Flavobacteriaceae</taxon>
        <taxon>Psychroflexus</taxon>
    </lineage>
</organism>
<evidence type="ECO:0000313" key="2">
    <source>
        <dbReference type="EMBL" id="NGZ89055.1"/>
    </source>
</evidence>
<proteinExistence type="predicted"/>
<dbReference type="PROSITE" id="PS50206">
    <property type="entry name" value="RHODANESE_3"/>
    <property type="match status" value="1"/>
</dbReference>
<dbReference type="InterPro" id="IPR001763">
    <property type="entry name" value="Rhodanese-like_dom"/>
</dbReference>
<evidence type="ECO:0000313" key="3">
    <source>
        <dbReference type="Proteomes" id="UP000643701"/>
    </source>
</evidence>
<dbReference type="PANTHER" id="PTHR43031">
    <property type="entry name" value="FAD-DEPENDENT OXIDOREDUCTASE"/>
    <property type="match status" value="1"/>
</dbReference>
<dbReference type="InterPro" id="IPR050229">
    <property type="entry name" value="GlpE_sulfurtransferase"/>
</dbReference>
<dbReference type="SUPFAM" id="SSF52821">
    <property type="entry name" value="Rhodanese/Cell cycle control phosphatase"/>
    <property type="match status" value="1"/>
</dbReference>
<dbReference type="InterPro" id="IPR036873">
    <property type="entry name" value="Rhodanese-like_dom_sf"/>
</dbReference>
<sequence>MTKSEIFSKKEFKNHVENTNVTLIDVRTPEEFREGKIYHAKNINYFDNEFVAKINELDKEKPVYLYCRSGNRSQKAAKKMKKLGFKHIIDLEGGYMNW</sequence>
<reference evidence="2" key="1">
    <citation type="submission" date="2020-03" db="EMBL/GenBank/DDBJ databases">
        <title>Psychroflexus Maritimus sp. nov., isolate from marine sediment.</title>
        <authorList>
            <person name="Zhong Y.-L."/>
        </authorList>
    </citation>
    <scope>NUCLEOTIDE SEQUENCE</scope>
    <source>
        <strain evidence="2">C1</strain>
    </source>
</reference>
<dbReference type="Pfam" id="PF00581">
    <property type="entry name" value="Rhodanese"/>
    <property type="match status" value="1"/>
</dbReference>
<dbReference type="CDD" id="cd00158">
    <property type="entry name" value="RHOD"/>
    <property type="match status" value="1"/>
</dbReference>
<dbReference type="Proteomes" id="UP000643701">
    <property type="component" value="Unassembled WGS sequence"/>
</dbReference>
<dbReference type="SMART" id="SM00450">
    <property type="entry name" value="RHOD"/>
    <property type="match status" value="1"/>
</dbReference>
<accession>A0A967AGM0</accession>
<gene>
    <name evidence="2" type="ORF">G7034_02170</name>
</gene>